<comment type="caution">
    <text evidence="2">The sequence shown here is derived from an EMBL/GenBank/DDBJ whole genome shotgun (WGS) entry which is preliminary data.</text>
</comment>
<dbReference type="Proteomes" id="UP000187203">
    <property type="component" value="Unassembled WGS sequence"/>
</dbReference>
<evidence type="ECO:0000256" key="1">
    <source>
        <dbReference type="SAM" id="MobiDB-lite"/>
    </source>
</evidence>
<sequence>MGGRGKEVEDAKDWSKVNEDPLIQLLIGKVREGKFQSSTFKKKVWSETNDELREVIGEDYDFRRFKKQGCAEYELLGEIFDRRTATGKLQQLSTEDPLSDTQQRRLEEEFLSGSLHVDLDTENSEVEGDQRGKKRGSDSSDRRNVNCSKTYKMDAFLDKWTATLTAREEAYKAKADRYKSSSSSGSVNPHSKNLRSSKTPKYNLNFLVVDDLPRLIFLSAERRRALGFLWDRRTCQGFRNLVPLAVGVLKLLLSVSEIPRTAVALTLHSFLVGYSRKSGGVGHGRFRR</sequence>
<proteinExistence type="predicted"/>
<protein>
    <recommendedName>
        <fullName evidence="4">Myb/SANT-like domain-containing protein</fullName>
    </recommendedName>
</protein>
<keyword evidence="3" id="KW-1185">Reference proteome</keyword>
<organism evidence="2 3">
    <name type="scientific">Corchorus olitorius</name>
    <dbReference type="NCBI Taxonomy" id="93759"/>
    <lineage>
        <taxon>Eukaryota</taxon>
        <taxon>Viridiplantae</taxon>
        <taxon>Streptophyta</taxon>
        <taxon>Embryophyta</taxon>
        <taxon>Tracheophyta</taxon>
        <taxon>Spermatophyta</taxon>
        <taxon>Magnoliopsida</taxon>
        <taxon>eudicotyledons</taxon>
        <taxon>Gunneridae</taxon>
        <taxon>Pentapetalae</taxon>
        <taxon>rosids</taxon>
        <taxon>malvids</taxon>
        <taxon>Malvales</taxon>
        <taxon>Malvaceae</taxon>
        <taxon>Grewioideae</taxon>
        <taxon>Apeibeae</taxon>
        <taxon>Corchorus</taxon>
    </lineage>
</organism>
<dbReference type="STRING" id="93759.A0A1R3GNF8"/>
<evidence type="ECO:0000313" key="3">
    <source>
        <dbReference type="Proteomes" id="UP000187203"/>
    </source>
</evidence>
<gene>
    <name evidence="2" type="ORF">COLO4_34139</name>
</gene>
<name>A0A1R3GNF8_9ROSI</name>
<dbReference type="OrthoDB" id="686198at2759"/>
<feature type="compositionally biased region" description="Polar residues" evidence="1">
    <location>
        <begin position="187"/>
        <end position="196"/>
    </location>
</feature>
<evidence type="ECO:0000313" key="2">
    <source>
        <dbReference type="EMBL" id="OMO59601.1"/>
    </source>
</evidence>
<dbReference type="InterPro" id="IPR045026">
    <property type="entry name" value="LIMYB"/>
</dbReference>
<dbReference type="EMBL" id="AWUE01022093">
    <property type="protein sequence ID" value="OMO59601.1"/>
    <property type="molecule type" value="Genomic_DNA"/>
</dbReference>
<dbReference type="PANTHER" id="PTHR47584:SF14">
    <property type="entry name" value="L10-INTERACTING MYB DOMAIN-CONTAINING PROTEIN-LIKE"/>
    <property type="match status" value="1"/>
</dbReference>
<accession>A0A1R3GNF8</accession>
<dbReference type="AlphaFoldDB" id="A0A1R3GNF8"/>
<feature type="region of interest" description="Disordered" evidence="1">
    <location>
        <begin position="175"/>
        <end position="196"/>
    </location>
</feature>
<feature type="region of interest" description="Disordered" evidence="1">
    <location>
        <begin position="121"/>
        <end position="145"/>
    </location>
</feature>
<dbReference type="PANTHER" id="PTHR47584">
    <property type="match status" value="1"/>
</dbReference>
<feature type="compositionally biased region" description="Basic and acidic residues" evidence="1">
    <location>
        <begin position="128"/>
        <end position="144"/>
    </location>
</feature>
<reference evidence="3" key="1">
    <citation type="submission" date="2013-09" db="EMBL/GenBank/DDBJ databases">
        <title>Corchorus olitorius genome sequencing.</title>
        <authorList>
            <person name="Alam M."/>
            <person name="Haque M.S."/>
            <person name="Islam M.S."/>
            <person name="Emdad E.M."/>
            <person name="Islam M.M."/>
            <person name="Ahmed B."/>
            <person name="Halim A."/>
            <person name="Hossen Q.M.M."/>
            <person name="Hossain M.Z."/>
            <person name="Ahmed R."/>
            <person name="Khan M.M."/>
            <person name="Islam R."/>
            <person name="Rashid M.M."/>
            <person name="Khan S.A."/>
            <person name="Rahman M.S."/>
            <person name="Alam M."/>
            <person name="Yahiya A.S."/>
            <person name="Khan M.S."/>
            <person name="Azam M.S."/>
            <person name="Haque T."/>
            <person name="Lashkar M.Z.H."/>
            <person name="Akhand A.I."/>
            <person name="Morshed G."/>
            <person name="Roy S."/>
            <person name="Uddin K.S."/>
            <person name="Rabeya T."/>
            <person name="Hossain A.S."/>
            <person name="Chowdhury A."/>
            <person name="Snigdha A.R."/>
            <person name="Mortoza M.S."/>
            <person name="Matin S.A."/>
            <person name="Hoque S.M.E."/>
            <person name="Islam M.K."/>
            <person name="Roy D.K."/>
            <person name="Haider R."/>
            <person name="Moosa M.M."/>
            <person name="Elias S.M."/>
            <person name="Hasan A.M."/>
            <person name="Jahan S."/>
            <person name="Shafiuddin M."/>
            <person name="Mahmood N."/>
            <person name="Shommy N.S."/>
        </authorList>
    </citation>
    <scope>NUCLEOTIDE SEQUENCE [LARGE SCALE GENOMIC DNA]</scope>
    <source>
        <strain evidence="3">cv. O-4</strain>
    </source>
</reference>
<evidence type="ECO:0008006" key="4">
    <source>
        <dbReference type="Google" id="ProtNLM"/>
    </source>
</evidence>